<keyword evidence="6" id="KW-0539">Nucleus</keyword>
<gene>
    <name evidence="11" type="ORF">FNF29_02693</name>
</gene>
<evidence type="ECO:0000256" key="4">
    <source>
        <dbReference type="ARBA" id="ARBA00023125"/>
    </source>
</evidence>
<evidence type="ECO:0000259" key="10">
    <source>
        <dbReference type="PROSITE" id="PS51294"/>
    </source>
</evidence>
<feature type="compositionally biased region" description="Basic and acidic residues" evidence="7">
    <location>
        <begin position="12"/>
        <end position="23"/>
    </location>
</feature>
<dbReference type="Gene3D" id="1.10.10.60">
    <property type="entry name" value="Homeodomain-like"/>
    <property type="match status" value="3"/>
</dbReference>
<evidence type="ECO:0000313" key="11">
    <source>
        <dbReference type="EMBL" id="KAA0154070.1"/>
    </source>
</evidence>
<evidence type="ECO:0000256" key="5">
    <source>
        <dbReference type="ARBA" id="ARBA00023163"/>
    </source>
</evidence>
<reference evidence="11 12" key="1">
    <citation type="submission" date="2019-07" db="EMBL/GenBank/DDBJ databases">
        <title>Genomes of Cafeteria roenbergensis.</title>
        <authorList>
            <person name="Fischer M.G."/>
            <person name="Hackl T."/>
            <person name="Roman M."/>
        </authorList>
    </citation>
    <scope>NUCLEOTIDE SEQUENCE [LARGE SCALE GENOMIC DNA]</scope>
    <source>
        <strain evidence="11 12">BVI</strain>
    </source>
</reference>
<feature type="compositionally biased region" description="Low complexity" evidence="7">
    <location>
        <begin position="801"/>
        <end position="816"/>
    </location>
</feature>
<dbReference type="GO" id="GO:0042795">
    <property type="term" value="P:snRNA transcription by RNA polymerase II"/>
    <property type="evidence" value="ECO:0007669"/>
    <property type="project" value="TreeGrafter"/>
</dbReference>
<feature type="compositionally biased region" description="Polar residues" evidence="7">
    <location>
        <begin position="378"/>
        <end position="387"/>
    </location>
</feature>
<dbReference type="GO" id="GO:0019185">
    <property type="term" value="C:snRNA-activating protein complex"/>
    <property type="evidence" value="ECO:0007669"/>
    <property type="project" value="TreeGrafter"/>
</dbReference>
<evidence type="ECO:0000256" key="6">
    <source>
        <dbReference type="ARBA" id="ARBA00023242"/>
    </source>
</evidence>
<feature type="region of interest" description="Disordered" evidence="7">
    <location>
        <begin position="570"/>
        <end position="590"/>
    </location>
</feature>
<dbReference type="GO" id="GO:0000978">
    <property type="term" value="F:RNA polymerase II cis-regulatory region sequence-specific DNA binding"/>
    <property type="evidence" value="ECO:0007669"/>
    <property type="project" value="TreeGrafter"/>
</dbReference>
<dbReference type="PROSITE" id="PS50090">
    <property type="entry name" value="MYB_LIKE"/>
    <property type="match status" value="3"/>
</dbReference>
<dbReference type="SUPFAM" id="SSF46689">
    <property type="entry name" value="Homeodomain-like"/>
    <property type="match status" value="2"/>
</dbReference>
<keyword evidence="4" id="KW-0238">DNA-binding</keyword>
<dbReference type="InterPro" id="IPR017930">
    <property type="entry name" value="Myb_dom"/>
</dbReference>
<dbReference type="GO" id="GO:0005634">
    <property type="term" value="C:nucleus"/>
    <property type="evidence" value="ECO:0007669"/>
    <property type="project" value="UniProtKB-SubCell"/>
</dbReference>
<dbReference type="PROSITE" id="PS51293">
    <property type="entry name" value="SANT"/>
    <property type="match status" value="1"/>
</dbReference>
<sequence length="1327" mass="131986">MSSKGAGNKLTAGERLKWTPEEDEQLREAVDKHGARNWKAIAKHLEDRTDVQCLHRWQKVLRPGLVKGPWTDEEDKLVIALVARLGTKKWSLIAQCLNGRLGKQCRERWYNHLDPSINKGPFTVEEDIQLLTTKIRDGTKWASIAAQMPGRTDNMLKNRYNSTLRRIMKGVIAAMEKGGEVAPTDSDKAKESAALDRMIETGMLGDATSRRPKRAASGRDGGESPASSVRPGHASPALAPQHAAGAPASTGGKRTSSRAAARAAAAVVAAAAHDRGYRYGDDGYDDEEGDDDDDDDDNNPAGGAATGASGRHAHGRRQGVRRSGRSPGSASRSGMSDGYGARSGGAGGGPRGGGGAGGADEYDAPGSVPRSRRGAKQRNGTSTTSPDQAAVDAAASLTNLLASVGGHASPASMLPGVLGFSPASTHRGGFGGRGLGTGLVAPPSAGRSMLRSSFGGQPPAAAAPSPTAMVGRTPGSLAPSRPAHRLSHQHHLRQGGPFGGESAPQSPAMLRMGARVPPSSAGLPAALASPLGMGIAGLPSTHAGGAGTSTAAAAAAVAAAAAAAAAAGRGHPATSSLPASASASSAGRGATAPSPLFYAPVHPGTEDLAPVRLGSAAVGGLVHSSRGRHPLAAASTPSNSHTAHNRYQSSGLHHVAPQAASTPAGPSSGPPRSAAGQSSSSSSSSSSASAAGSAAAAAAALASSIVAASQNAAHMPQSSPLPADPPNPWRDAPGSVSRTAVAASILLASPADDMASSHFGSGEPPAGNSSAHSLSRLADLAASGVGSAMARPSPGRIDLLSAPRAPGSAGEPGSAGRADHPSFLSTPGAGHASASGGQLRHLFLTPLAMAQALARAAAVNRLLSGASPGVLVKHEESTDGPTTRAAWHKAGEAAAGLTASDPEGLVAGRTPGLAAAGASQLSGSGTSGPLASGGAPAGARESPQAAPRPVGRPLGAASDGDVEGVGGDRGAAEGAGGGVASGSSALTPGGVAAGVPRVKAVARRGQMADTDDEADDDEDEDGMGGGSGTAAGAAQHPAIDDAPEDAPPDETLVKAALMPTLPAMSRAVLASPCLTSVMQVAFSRDADPGDVAMAEPFIHAVMDAAGAAPASEGSLRPLVWASGLLQAAGAREAAAAATALEAQLVGLPPPPSSPSHAQPAADVPSWGPKVRRRLGEDLPDFGKDAHAAGLAAVVAGLAVVGALRLPSTASSAEADGHSDAPPAVDEVLVGLLMGQRSTAIAAPNSPDTMRRSRKPPHRPPDRPPASARRPFPVVLARRVADRLCSVETADQEGALLTLRYTAGVSEADALFAGRAVTIIRPTLALRP</sequence>
<dbReference type="FunFam" id="1.10.10.60:FF:000016">
    <property type="entry name" value="Transcriptional activator Myb isoform A"/>
    <property type="match status" value="1"/>
</dbReference>
<feature type="compositionally biased region" description="Gly residues" evidence="7">
    <location>
        <begin position="341"/>
        <end position="358"/>
    </location>
</feature>
<feature type="region of interest" description="Disordered" evidence="7">
    <location>
        <begin position="1145"/>
        <end position="1171"/>
    </location>
</feature>
<feature type="region of interest" description="Disordered" evidence="7">
    <location>
        <begin position="628"/>
        <end position="690"/>
    </location>
</feature>
<evidence type="ECO:0000256" key="1">
    <source>
        <dbReference type="ARBA" id="ARBA00004123"/>
    </source>
</evidence>
<feature type="compositionally biased region" description="Gly residues" evidence="7">
    <location>
        <begin position="963"/>
        <end position="980"/>
    </location>
</feature>
<protein>
    <submittedName>
        <fullName evidence="11">Uncharacterized protein</fullName>
    </submittedName>
</protein>
<feature type="compositionally biased region" description="Low complexity" evidence="7">
    <location>
        <begin position="656"/>
        <end position="690"/>
    </location>
</feature>
<evidence type="ECO:0000259" key="9">
    <source>
        <dbReference type="PROSITE" id="PS51293"/>
    </source>
</evidence>
<feature type="domain" description="SANT" evidence="9">
    <location>
        <begin position="13"/>
        <end position="53"/>
    </location>
</feature>
<feature type="region of interest" description="Disordered" evidence="7">
    <location>
        <begin position="713"/>
        <end position="736"/>
    </location>
</feature>
<feature type="compositionally biased region" description="Polar residues" evidence="7">
    <location>
        <begin position="635"/>
        <end position="651"/>
    </location>
</feature>
<evidence type="ECO:0000256" key="2">
    <source>
        <dbReference type="ARBA" id="ARBA00022737"/>
    </source>
</evidence>
<evidence type="ECO:0000256" key="3">
    <source>
        <dbReference type="ARBA" id="ARBA00023015"/>
    </source>
</evidence>
<feature type="region of interest" description="Disordered" evidence="7">
    <location>
        <begin position="915"/>
        <end position="1048"/>
    </location>
</feature>
<evidence type="ECO:0000313" key="12">
    <source>
        <dbReference type="Proteomes" id="UP000323011"/>
    </source>
</evidence>
<feature type="region of interest" description="Disordered" evidence="7">
    <location>
        <begin position="1238"/>
        <end position="1269"/>
    </location>
</feature>
<accession>A0A5A8CPE4</accession>
<feature type="domain" description="HTH myb-type" evidence="10">
    <location>
        <begin position="118"/>
        <end position="168"/>
    </location>
</feature>
<proteinExistence type="predicted"/>
<keyword evidence="12" id="KW-1185">Reference proteome</keyword>
<comment type="subcellular location">
    <subcellularLocation>
        <location evidence="1">Nucleus</location>
    </subcellularLocation>
</comment>
<comment type="caution">
    <text evidence="11">The sequence shown here is derived from an EMBL/GenBank/DDBJ whole genome shotgun (WGS) entry which is preliminary data.</text>
</comment>
<feature type="compositionally biased region" description="Low complexity" evidence="7">
    <location>
        <begin position="325"/>
        <end position="340"/>
    </location>
</feature>
<dbReference type="OMA" id="THMAPHE"/>
<dbReference type="InterPro" id="IPR001005">
    <property type="entry name" value="SANT/Myb"/>
</dbReference>
<dbReference type="InterPro" id="IPR017884">
    <property type="entry name" value="SANT_dom"/>
</dbReference>
<feature type="region of interest" description="Disordered" evidence="7">
    <location>
        <begin position="1"/>
        <end position="23"/>
    </location>
</feature>
<feature type="domain" description="HTH myb-type" evidence="10">
    <location>
        <begin position="15"/>
        <end position="61"/>
    </location>
</feature>
<dbReference type="GO" id="GO:0042796">
    <property type="term" value="P:snRNA transcription by RNA polymerase III"/>
    <property type="evidence" value="ECO:0007669"/>
    <property type="project" value="TreeGrafter"/>
</dbReference>
<feature type="compositionally biased region" description="Acidic residues" evidence="7">
    <location>
        <begin position="282"/>
        <end position="298"/>
    </location>
</feature>
<organism evidence="11 12">
    <name type="scientific">Cafeteria roenbergensis</name>
    <name type="common">Marine flagellate</name>
    <dbReference type="NCBI Taxonomy" id="33653"/>
    <lineage>
        <taxon>Eukaryota</taxon>
        <taxon>Sar</taxon>
        <taxon>Stramenopiles</taxon>
        <taxon>Bigyra</taxon>
        <taxon>Opalozoa</taxon>
        <taxon>Bicosoecida</taxon>
        <taxon>Cafeteriaceae</taxon>
        <taxon>Cafeteria</taxon>
    </lineage>
</organism>
<dbReference type="EMBL" id="VLTN01000013">
    <property type="protein sequence ID" value="KAA0154070.1"/>
    <property type="molecule type" value="Genomic_DNA"/>
</dbReference>
<dbReference type="FunFam" id="1.10.10.60:FF:000010">
    <property type="entry name" value="Transcriptional activator Myb isoform A"/>
    <property type="match status" value="1"/>
</dbReference>
<dbReference type="PROSITE" id="PS51294">
    <property type="entry name" value="HTH_MYB"/>
    <property type="match status" value="3"/>
</dbReference>
<feature type="compositionally biased region" description="Basic residues" evidence="7">
    <location>
        <begin position="482"/>
        <end position="493"/>
    </location>
</feature>
<feature type="compositionally biased region" description="Acidic residues" evidence="7">
    <location>
        <begin position="1009"/>
        <end position="1022"/>
    </location>
</feature>
<dbReference type="PANTHER" id="PTHR46621:SF1">
    <property type="entry name" value="SNRNA-ACTIVATING PROTEIN COMPLEX SUBUNIT 4"/>
    <property type="match status" value="1"/>
</dbReference>
<feature type="compositionally biased region" description="Basic residues" evidence="7">
    <location>
        <begin position="311"/>
        <end position="324"/>
    </location>
</feature>
<feature type="region of interest" description="Disordered" evidence="7">
    <location>
        <begin position="276"/>
        <end position="388"/>
    </location>
</feature>
<keyword evidence="5" id="KW-0804">Transcription</keyword>
<feature type="region of interest" description="Disordered" evidence="7">
    <location>
        <begin position="447"/>
        <end position="506"/>
    </location>
</feature>
<feature type="compositionally biased region" description="Low complexity" evidence="7">
    <location>
        <begin position="234"/>
        <end position="248"/>
    </location>
</feature>
<dbReference type="Pfam" id="PF00249">
    <property type="entry name" value="Myb_DNA-binding"/>
    <property type="match status" value="1"/>
</dbReference>
<dbReference type="InterPro" id="IPR009057">
    <property type="entry name" value="Homeodomain-like_sf"/>
</dbReference>
<feature type="domain" description="HTH myb-type" evidence="10">
    <location>
        <begin position="62"/>
        <end position="117"/>
    </location>
</feature>
<name>A0A5A8CPE4_CAFRO</name>
<keyword evidence="3" id="KW-0805">Transcription regulation</keyword>
<dbReference type="PANTHER" id="PTHR46621">
    <property type="entry name" value="SNRNA-ACTIVATING PROTEIN COMPLEX SUBUNIT 4"/>
    <property type="match status" value="1"/>
</dbReference>
<feature type="domain" description="Myb-like" evidence="8">
    <location>
        <begin position="15"/>
        <end position="61"/>
    </location>
</feature>
<feature type="region of interest" description="Disordered" evidence="7">
    <location>
        <begin position="786"/>
        <end position="835"/>
    </location>
</feature>
<feature type="compositionally biased region" description="Low complexity" evidence="7">
    <location>
        <begin position="458"/>
        <end position="468"/>
    </location>
</feature>
<keyword evidence="2" id="KW-0677">Repeat</keyword>
<feature type="domain" description="Myb-like" evidence="8">
    <location>
        <begin position="62"/>
        <end position="113"/>
    </location>
</feature>
<dbReference type="GO" id="GO:0001006">
    <property type="term" value="F:RNA polymerase III type 3 promoter sequence-specific DNA binding"/>
    <property type="evidence" value="ECO:0007669"/>
    <property type="project" value="TreeGrafter"/>
</dbReference>
<feature type="domain" description="Myb-like" evidence="8">
    <location>
        <begin position="114"/>
        <end position="164"/>
    </location>
</feature>
<dbReference type="Pfam" id="PF13921">
    <property type="entry name" value="Myb_DNA-bind_6"/>
    <property type="match status" value="1"/>
</dbReference>
<dbReference type="InterPro" id="IPR051575">
    <property type="entry name" value="Myb-like_DNA-bd"/>
</dbReference>
<dbReference type="CDD" id="cd00167">
    <property type="entry name" value="SANT"/>
    <property type="match status" value="3"/>
</dbReference>
<evidence type="ECO:0000256" key="7">
    <source>
        <dbReference type="SAM" id="MobiDB-lite"/>
    </source>
</evidence>
<dbReference type="SMART" id="SM00717">
    <property type="entry name" value="SANT"/>
    <property type="match status" value="3"/>
</dbReference>
<dbReference type="Proteomes" id="UP000323011">
    <property type="component" value="Unassembled WGS sequence"/>
</dbReference>
<evidence type="ECO:0000259" key="8">
    <source>
        <dbReference type="PROSITE" id="PS50090"/>
    </source>
</evidence>
<feature type="region of interest" description="Disordered" evidence="7">
    <location>
        <begin position="200"/>
        <end position="258"/>
    </location>
</feature>
<feature type="compositionally biased region" description="Low complexity" evidence="7">
    <location>
        <begin position="915"/>
        <end position="939"/>
    </location>
</feature>